<dbReference type="AlphaFoldDB" id="A0A7J7JQT2"/>
<comment type="caution">
    <text evidence="2">The sequence shown here is derived from an EMBL/GenBank/DDBJ whole genome shotgun (WGS) entry which is preliminary data.</text>
</comment>
<dbReference type="GO" id="GO:0000398">
    <property type="term" value="P:mRNA splicing, via spliceosome"/>
    <property type="evidence" value="ECO:0007669"/>
    <property type="project" value="InterPro"/>
</dbReference>
<protein>
    <submittedName>
        <fullName evidence="2">PHF5A</fullName>
    </submittedName>
</protein>
<name>A0A7J7JQT2_BUGNE</name>
<accession>A0A7J7JQT2</accession>
<dbReference type="Pfam" id="PF03660">
    <property type="entry name" value="PHF5"/>
    <property type="match status" value="2"/>
</dbReference>
<dbReference type="Proteomes" id="UP000593567">
    <property type="component" value="Unassembled WGS sequence"/>
</dbReference>
<comment type="similarity">
    <text evidence="1">Belongs to the PHF5 family.</text>
</comment>
<evidence type="ECO:0000313" key="3">
    <source>
        <dbReference type="Proteomes" id="UP000593567"/>
    </source>
</evidence>
<dbReference type="OrthoDB" id="10248186at2759"/>
<dbReference type="EMBL" id="VXIV02001922">
    <property type="protein sequence ID" value="KAF6028722.1"/>
    <property type="molecule type" value="Genomic_DNA"/>
</dbReference>
<reference evidence="2" key="1">
    <citation type="submission" date="2020-06" db="EMBL/GenBank/DDBJ databases">
        <title>Draft genome of Bugula neritina, a colonial animal packing powerful symbionts and potential medicines.</title>
        <authorList>
            <person name="Rayko M."/>
        </authorList>
    </citation>
    <scope>NUCLEOTIDE SEQUENCE [LARGE SCALE GENOMIC DNA]</scope>
    <source>
        <strain evidence="2">Kwan_BN1</strain>
    </source>
</reference>
<organism evidence="2 3">
    <name type="scientific">Bugula neritina</name>
    <name type="common">Brown bryozoan</name>
    <name type="synonym">Sertularia neritina</name>
    <dbReference type="NCBI Taxonomy" id="10212"/>
    <lineage>
        <taxon>Eukaryota</taxon>
        <taxon>Metazoa</taxon>
        <taxon>Spiralia</taxon>
        <taxon>Lophotrochozoa</taxon>
        <taxon>Bryozoa</taxon>
        <taxon>Gymnolaemata</taxon>
        <taxon>Cheilostomatida</taxon>
        <taxon>Flustrina</taxon>
        <taxon>Buguloidea</taxon>
        <taxon>Bugulidae</taxon>
        <taxon>Bugula</taxon>
    </lineage>
</organism>
<keyword evidence="3" id="KW-1185">Reference proteome</keyword>
<dbReference type="InterPro" id="IPR005345">
    <property type="entry name" value="PHF5"/>
</dbReference>
<evidence type="ECO:0000313" key="2">
    <source>
        <dbReference type="EMBL" id="KAF6028722.1"/>
    </source>
</evidence>
<dbReference type="PANTHER" id="PTHR13120">
    <property type="entry name" value="PHD FINGER-LIKE DOMAIN-CONTAINING PROTEIN 5A"/>
    <property type="match status" value="1"/>
</dbReference>
<gene>
    <name evidence="2" type="ORF">EB796_012973</name>
</gene>
<proteinExistence type="inferred from homology"/>
<sequence>MAKHHPDLIFCRKQPGVAIGRVCEKCRCVTCGGPGVSDAYYCKECTLTEKDRDGCPKIVNLGSAKTDLFYERKKYGFKKR</sequence>
<evidence type="ECO:0000256" key="1">
    <source>
        <dbReference type="ARBA" id="ARBA00008626"/>
    </source>
</evidence>